<evidence type="ECO:0000259" key="6">
    <source>
        <dbReference type="PROSITE" id="PS50850"/>
    </source>
</evidence>
<reference evidence="7 8" key="1">
    <citation type="submission" date="2020-12" db="EMBL/GenBank/DDBJ databases">
        <title>Microbacterium sp. HY060.</title>
        <authorList>
            <person name="Zhou J."/>
        </authorList>
    </citation>
    <scope>NUCLEOTIDE SEQUENCE [LARGE SCALE GENOMIC DNA]</scope>
    <source>
        <strain evidence="7 8">HY60</strain>
    </source>
</reference>
<feature type="transmembrane region" description="Helical" evidence="5">
    <location>
        <begin position="117"/>
        <end position="140"/>
    </location>
</feature>
<feature type="transmembrane region" description="Helical" evidence="5">
    <location>
        <begin position="258"/>
        <end position="279"/>
    </location>
</feature>
<dbReference type="Proteomes" id="UP000662814">
    <property type="component" value="Chromosome"/>
</dbReference>
<dbReference type="PROSITE" id="PS00217">
    <property type="entry name" value="SUGAR_TRANSPORT_2"/>
    <property type="match status" value="1"/>
</dbReference>
<comment type="subcellular location">
    <subcellularLocation>
        <location evidence="1">Cell membrane</location>
        <topology evidence="1">Multi-pass membrane protein</topology>
    </subcellularLocation>
</comment>
<proteinExistence type="predicted"/>
<gene>
    <name evidence="7" type="ORF">HCR76_16385</name>
</gene>
<evidence type="ECO:0000256" key="5">
    <source>
        <dbReference type="SAM" id="Phobius"/>
    </source>
</evidence>
<dbReference type="Gene3D" id="1.20.1250.20">
    <property type="entry name" value="MFS general substrate transporter like domains"/>
    <property type="match status" value="1"/>
</dbReference>
<accession>A0ABX6YHR3</accession>
<feature type="transmembrane region" description="Helical" evidence="5">
    <location>
        <begin position="180"/>
        <end position="201"/>
    </location>
</feature>
<feature type="transmembrane region" description="Helical" evidence="5">
    <location>
        <begin position="93"/>
        <end position="111"/>
    </location>
</feature>
<keyword evidence="8" id="KW-1185">Reference proteome</keyword>
<dbReference type="PANTHER" id="PTHR23508:SF10">
    <property type="entry name" value="CARBOXYLIC ACID TRANSPORTER PROTEIN HOMOLOG"/>
    <property type="match status" value="1"/>
</dbReference>
<evidence type="ECO:0000256" key="4">
    <source>
        <dbReference type="ARBA" id="ARBA00023136"/>
    </source>
</evidence>
<dbReference type="PANTHER" id="PTHR23508">
    <property type="entry name" value="CARBOXYLIC ACID TRANSPORTER PROTEIN HOMOLOG"/>
    <property type="match status" value="1"/>
</dbReference>
<evidence type="ECO:0000313" key="7">
    <source>
        <dbReference type="EMBL" id="QPZ38339.1"/>
    </source>
</evidence>
<dbReference type="Pfam" id="PF00083">
    <property type="entry name" value="Sugar_tr"/>
    <property type="match status" value="1"/>
</dbReference>
<feature type="transmembrane region" description="Helical" evidence="5">
    <location>
        <begin position="424"/>
        <end position="445"/>
    </location>
</feature>
<dbReference type="PROSITE" id="PS00216">
    <property type="entry name" value="SUGAR_TRANSPORT_1"/>
    <property type="match status" value="1"/>
</dbReference>
<feature type="transmembrane region" description="Helical" evidence="5">
    <location>
        <begin position="63"/>
        <end position="81"/>
    </location>
</feature>
<dbReference type="PROSITE" id="PS50850">
    <property type="entry name" value="MFS"/>
    <property type="match status" value="1"/>
</dbReference>
<dbReference type="InterPro" id="IPR020846">
    <property type="entry name" value="MFS_dom"/>
</dbReference>
<name>A0ABX6YHR3_9MICO</name>
<evidence type="ECO:0000256" key="1">
    <source>
        <dbReference type="ARBA" id="ARBA00004651"/>
    </source>
</evidence>
<dbReference type="CDD" id="cd17316">
    <property type="entry name" value="MFS_SV2_like"/>
    <property type="match status" value="1"/>
</dbReference>
<dbReference type="EMBL" id="CP061169">
    <property type="protein sequence ID" value="QPZ38339.1"/>
    <property type="molecule type" value="Genomic_DNA"/>
</dbReference>
<feature type="transmembrane region" description="Helical" evidence="5">
    <location>
        <begin position="25"/>
        <end position="51"/>
    </location>
</feature>
<feature type="transmembrane region" description="Helical" evidence="5">
    <location>
        <begin position="323"/>
        <end position="341"/>
    </location>
</feature>
<feature type="transmembrane region" description="Helical" evidence="5">
    <location>
        <begin position="347"/>
        <end position="371"/>
    </location>
</feature>
<keyword evidence="2 5" id="KW-0812">Transmembrane</keyword>
<feature type="domain" description="Major facilitator superfamily (MFS) profile" evidence="6">
    <location>
        <begin position="26"/>
        <end position="451"/>
    </location>
</feature>
<dbReference type="RefSeq" id="WP_166986765.1">
    <property type="nucleotide sequence ID" value="NZ_CP061169.1"/>
</dbReference>
<feature type="transmembrane region" description="Helical" evidence="5">
    <location>
        <begin position="391"/>
        <end position="412"/>
    </location>
</feature>
<dbReference type="InterPro" id="IPR005829">
    <property type="entry name" value="Sugar_transporter_CS"/>
</dbReference>
<dbReference type="InterPro" id="IPR036259">
    <property type="entry name" value="MFS_trans_sf"/>
</dbReference>
<feature type="transmembrane region" description="Helical" evidence="5">
    <location>
        <begin position="291"/>
        <end position="311"/>
    </location>
</feature>
<keyword evidence="4 5" id="KW-0472">Membrane</keyword>
<sequence length="468" mass="49559">MSQPGTAPTEIAAIEQSPLTRRQRLLVGAAVVSNTVEFFDFFIIGFILSIIAGPWQLTFGESATILLAGGVGTTLGALFWGRIADKIGRRPTFLWTVIVFSVGTGVCAAIPDGAWILFALLRVVVGFGVGGLPVVDIPLISEFVPSRHRGRIAGLAVVFIPVGLFLGAQASALWGDALGWRGLLLLGLIPVVLVFPIRVIVRESPRWLIQQGRLEEARTNVAWYRHMDPADVVLPPADAFTQTAVGFGEVWRNHRKPLLIATIGSFCFITASASVQAWGPTLLTQLMSIEPAQAAEMFVLVSLASLIGRLFSSRIADVIGRRSTMFVSGVVGAGFVAMSALSGDAVWFGVSVFYIGVLGAFLFGDGSFGIINTFTSEMFPSNVRATGLGMAYGIGALGKVFGPALLAIVSGSGNLISPEATQDAVVPAFLIMAGLLAIGGILYLFATETKGRSFEDIDTASLKRIALK</sequence>
<feature type="transmembrane region" description="Helical" evidence="5">
    <location>
        <begin position="152"/>
        <end position="174"/>
    </location>
</feature>
<evidence type="ECO:0000256" key="2">
    <source>
        <dbReference type="ARBA" id="ARBA00022692"/>
    </source>
</evidence>
<evidence type="ECO:0000313" key="8">
    <source>
        <dbReference type="Proteomes" id="UP000662814"/>
    </source>
</evidence>
<organism evidence="7 8">
    <name type="scientific">Paramicrobacterium chengjingii</name>
    <dbReference type="NCBI Taxonomy" id="2769067"/>
    <lineage>
        <taxon>Bacteria</taxon>
        <taxon>Bacillati</taxon>
        <taxon>Actinomycetota</taxon>
        <taxon>Actinomycetes</taxon>
        <taxon>Micrococcales</taxon>
        <taxon>Microbacteriaceae</taxon>
        <taxon>Paramicrobacterium</taxon>
    </lineage>
</organism>
<dbReference type="InterPro" id="IPR005828">
    <property type="entry name" value="MFS_sugar_transport-like"/>
</dbReference>
<protein>
    <submittedName>
        <fullName evidence="7">MFS transporter</fullName>
    </submittedName>
</protein>
<keyword evidence="3 5" id="KW-1133">Transmembrane helix</keyword>
<dbReference type="SUPFAM" id="SSF103473">
    <property type="entry name" value="MFS general substrate transporter"/>
    <property type="match status" value="1"/>
</dbReference>
<evidence type="ECO:0000256" key="3">
    <source>
        <dbReference type="ARBA" id="ARBA00022989"/>
    </source>
</evidence>